<evidence type="ECO:0000256" key="4">
    <source>
        <dbReference type="ARBA" id="ARBA00022597"/>
    </source>
</evidence>
<dbReference type="InterPro" id="IPR000849">
    <property type="entry name" value="Sugar_P_transporter"/>
</dbReference>
<dbReference type="PANTHER" id="PTHR43184">
    <property type="entry name" value="MAJOR FACILITATOR SUPERFAMILY TRANSPORTER 16, ISOFORM B"/>
    <property type="match status" value="1"/>
</dbReference>
<gene>
    <name evidence="12" type="ORF">DEA37_0010742</name>
</gene>
<reference evidence="12 13" key="1">
    <citation type="journal article" date="2019" name="Gigascience">
        <title>Whole-genome sequence of the oriental lung fluke Paragonimus westermani.</title>
        <authorList>
            <person name="Oey H."/>
            <person name="Zakrzewski M."/>
            <person name="Narain K."/>
            <person name="Devi K.R."/>
            <person name="Agatsuma T."/>
            <person name="Nawaratna S."/>
            <person name="Gobert G.N."/>
            <person name="Jones M.K."/>
            <person name="Ragan M.A."/>
            <person name="McManus D.P."/>
            <person name="Krause L."/>
        </authorList>
    </citation>
    <scope>NUCLEOTIDE SEQUENCE [LARGE SCALE GENOMIC DNA]</scope>
    <source>
        <strain evidence="12 13">IND2009</strain>
    </source>
</reference>
<evidence type="ECO:0000259" key="11">
    <source>
        <dbReference type="PROSITE" id="PS50850"/>
    </source>
</evidence>
<dbReference type="EMBL" id="QNGE01000187">
    <property type="protein sequence ID" value="KAA3681514.1"/>
    <property type="molecule type" value="Genomic_DNA"/>
</dbReference>
<feature type="domain" description="Major facilitator superfamily (MFS) profile" evidence="11">
    <location>
        <begin position="1"/>
        <end position="371"/>
    </location>
</feature>
<feature type="transmembrane region" description="Helical" evidence="10">
    <location>
        <begin position="216"/>
        <end position="236"/>
    </location>
</feature>
<evidence type="ECO:0000313" key="12">
    <source>
        <dbReference type="EMBL" id="KAA3681514.1"/>
    </source>
</evidence>
<comment type="similarity">
    <text evidence="2">Belongs to the major facilitator superfamily. Organophosphate:Pi antiporter (OPA) (TC 2.A.1.4) family.</text>
</comment>
<dbReference type="PROSITE" id="PS50850">
    <property type="entry name" value="MFS"/>
    <property type="match status" value="1"/>
</dbReference>
<dbReference type="AlphaFoldDB" id="A0A5J4P0W9"/>
<evidence type="ECO:0000256" key="7">
    <source>
        <dbReference type="ARBA" id="ARBA00023136"/>
    </source>
</evidence>
<feature type="transmembrane region" description="Helical" evidence="10">
    <location>
        <begin position="120"/>
        <end position="141"/>
    </location>
</feature>
<keyword evidence="3" id="KW-0813">Transport</keyword>
<dbReference type="InterPro" id="IPR011701">
    <property type="entry name" value="MFS"/>
</dbReference>
<feature type="transmembrane region" description="Helical" evidence="10">
    <location>
        <begin position="89"/>
        <end position="114"/>
    </location>
</feature>
<sequence>MTFCHFFCVNQWSHCRSVSSAQIPRTQRYSLRIDVHYNRIELLPRGSLICVLPDYAVLFFQLVSGVFQSMGWPAVVASMGNWFGRARRGMLFGVWNTHGSTGNIVGSVIAGAFVDTAWGWSFIVPGILIIVCGLYALLCLVPYPEEVGVEPPEREITKEVEYVVAENFTEDTLALSMDLPGVIDSKTDLTKGSISATKPVSIITALRVPGVVEYSLCLFFAKLVSYTFLFWLPKYIRDTGDFDPSTAADLSSLFDLGGIIGGILAGVLTDWIAASATVCSVMLLLGVPLVRRSRFLVLYVYYVFGAISVATCVGCLIPLGMLVNGPFGLITTAVAADLGTHPSLRSDTRALATVTGIIDGTGSMGEGLILP</sequence>
<evidence type="ECO:0000256" key="1">
    <source>
        <dbReference type="ARBA" id="ARBA00004141"/>
    </source>
</evidence>
<evidence type="ECO:0000313" key="13">
    <source>
        <dbReference type="Proteomes" id="UP000324629"/>
    </source>
</evidence>
<feature type="transmembrane region" description="Helical" evidence="10">
    <location>
        <begin position="296"/>
        <end position="319"/>
    </location>
</feature>
<feature type="transmembrane region" description="Helical" evidence="10">
    <location>
        <begin position="55"/>
        <end position="77"/>
    </location>
</feature>
<dbReference type="PIRSF" id="PIRSF002808">
    <property type="entry name" value="Hexose_phosphate_transp"/>
    <property type="match status" value="1"/>
</dbReference>
<name>A0A5J4P0W9_9TREM</name>
<evidence type="ECO:0000256" key="6">
    <source>
        <dbReference type="ARBA" id="ARBA00022989"/>
    </source>
</evidence>
<accession>A0A5J4P0W9</accession>
<evidence type="ECO:0000256" key="8">
    <source>
        <dbReference type="ARBA" id="ARBA00041091"/>
    </source>
</evidence>
<dbReference type="GO" id="GO:0016020">
    <property type="term" value="C:membrane"/>
    <property type="evidence" value="ECO:0007669"/>
    <property type="project" value="UniProtKB-SubCell"/>
</dbReference>
<proteinExistence type="inferred from homology"/>
<dbReference type="InterPro" id="IPR036259">
    <property type="entry name" value="MFS_trans_sf"/>
</dbReference>
<dbReference type="Pfam" id="PF07690">
    <property type="entry name" value="MFS_1"/>
    <property type="match status" value="1"/>
</dbReference>
<dbReference type="GO" id="GO:0022857">
    <property type="term" value="F:transmembrane transporter activity"/>
    <property type="evidence" value="ECO:0007669"/>
    <property type="project" value="InterPro"/>
</dbReference>
<feature type="transmembrane region" description="Helical" evidence="10">
    <location>
        <begin position="256"/>
        <end position="284"/>
    </location>
</feature>
<protein>
    <recommendedName>
        <fullName evidence="8">Sugar phosphate exchanger 3</fullName>
    </recommendedName>
    <alternativeName>
        <fullName evidence="9">Solute carrier family 37 member 3</fullName>
    </alternativeName>
</protein>
<dbReference type="PANTHER" id="PTHR43184:SF12">
    <property type="entry name" value="SUGAR PHOSPHATE EXCHANGER 3"/>
    <property type="match status" value="1"/>
</dbReference>
<keyword evidence="5 10" id="KW-0812">Transmembrane</keyword>
<keyword evidence="4" id="KW-0762">Sugar transport</keyword>
<evidence type="ECO:0000256" key="5">
    <source>
        <dbReference type="ARBA" id="ARBA00022692"/>
    </source>
</evidence>
<comment type="caution">
    <text evidence="12">The sequence shown here is derived from an EMBL/GenBank/DDBJ whole genome shotgun (WGS) entry which is preliminary data.</text>
</comment>
<dbReference type="Gene3D" id="1.20.1250.20">
    <property type="entry name" value="MFS general substrate transporter like domains"/>
    <property type="match status" value="2"/>
</dbReference>
<keyword evidence="7 10" id="KW-0472">Membrane</keyword>
<dbReference type="SUPFAM" id="SSF103473">
    <property type="entry name" value="MFS general substrate transporter"/>
    <property type="match status" value="1"/>
</dbReference>
<evidence type="ECO:0000256" key="3">
    <source>
        <dbReference type="ARBA" id="ARBA00022448"/>
    </source>
</evidence>
<dbReference type="Proteomes" id="UP000324629">
    <property type="component" value="Unassembled WGS sequence"/>
</dbReference>
<comment type="subcellular location">
    <subcellularLocation>
        <location evidence="1">Membrane</location>
        <topology evidence="1">Multi-pass membrane protein</topology>
    </subcellularLocation>
</comment>
<keyword evidence="6 10" id="KW-1133">Transmembrane helix</keyword>
<evidence type="ECO:0000256" key="2">
    <source>
        <dbReference type="ARBA" id="ARBA00009598"/>
    </source>
</evidence>
<dbReference type="InterPro" id="IPR020846">
    <property type="entry name" value="MFS_dom"/>
</dbReference>
<evidence type="ECO:0000256" key="10">
    <source>
        <dbReference type="SAM" id="Phobius"/>
    </source>
</evidence>
<evidence type="ECO:0000256" key="9">
    <source>
        <dbReference type="ARBA" id="ARBA00042039"/>
    </source>
</evidence>
<keyword evidence="13" id="KW-1185">Reference proteome</keyword>
<organism evidence="12 13">
    <name type="scientific">Paragonimus westermani</name>
    <dbReference type="NCBI Taxonomy" id="34504"/>
    <lineage>
        <taxon>Eukaryota</taxon>
        <taxon>Metazoa</taxon>
        <taxon>Spiralia</taxon>
        <taxon>Lophotrochozoa</taxon>
        <taxon>Platyhelminthes</taxon>
        <taxon>Trematoda</taxon>
        <taxon>Digenea</taxon>
        <taxon>Plagiorchiida</taxon>
        <taxon>Troglotremata</taxon>
        <taxon>Troglotrematidae</taxon>
        <taxon>Paragonimus</taxon>
    </lineage>
</organism>